<keyword evidence="12" id="KW-1185">Reference proteome</keyword>
<name>A0A183VZA9_TRIRE</name>
<evidence type="ECO:0000256" key="6">
    <source>
        <dbReference type="ARBA" id="ARBA00023136"/>
    </source>
</evidence>
<dbReference type="Pfam" id="PF00001">
    <property type="entry name" value="7tm_1"/>
    <property type="match status" value="1"/>
</dbReference>
<reference evidence="13" key="2">
    <citation type="submission" date="2023-11" db="UniProtKB">
        <authorList>
            <consortium name="WormBaseParasite"/>
        </authorList>
    </citation>
    <scope>IDENTIFICATION</scope>
</reference>
<sequence>MNQSHLSDNNTVLGNVHNWQKYQVDDCYVLFSKNPDSFVYKINSLANHTLLFSQSKSLVSIMTTCFLIISTLVIFFGNMLVITAVATTKRLRRVTDLYIVSLAVADLLVSVFILPLSIVRQSYGYWPYESHGLCLYFLSANILLCLSSILNLCCISVDRYIAIVHPLKYISKRTRQTALMMIAFAWITSFISMLPPILSKQHHTGVGMCYIRSDTQYRILSGVLAFCIPFPLVGFIYLQIFWVIQHRSKASKSSKFPSRLKEHRYGSVSILFDLNHLGRIKKWFSTDEFKRDRLFVLHGQKSKSCTAYIRNNRNKNTNNSKPGISTENDMYSSDVFCQSPSCSHNNYISSPSTADISQTMKSCPEPKEIVQISMVPKRFRIGANLVFPREQENKKIKDENKSSPSVSNTQIDSKTKDDTCITDQSSKESEYIQTQRFKGRSRMDLKLDNSSIHINLNRNKQERQIFKREQKTARSISIVVGCFMICWFPFASIYLVEGIFECLLSEQVYMITGWFAYLNSMCNPFIYAFCNKEYANAFKRLLHFRKYQI</sequence>
<feature type="transmembrane region" description="Helical" evidence="11">
    <location>
        <begin position="219"/>
        <end position="244"/>
    </location>
</feature>
<evidence type="ECO:0000256" key="2">
    <source>
        <dbReference type="ARBA" id="ARBA00022475"/>
    </source>
</evidence>
<dbReference type="PRINTS" id="PR00237">
    <property type="entry name" value="GPCRRHODOPSN"/>
</dbReference>
<keyword evidence="3 9" id="KW-0812">Transmembrane</keyword>
<comment type="subcellular location">
    <subcellularLocation>
        <location evidence="1">Cell membrane</location>
        <topology evidence="1">Multi-pass membrane protein</topology>
    </subcellularLocation>
</comment>
<evidence type="ECO:0000256" key="1">
    <source>
        <dbReference type="ARBA" id="ARBA00004651"/>
    </source>
</evidence>
<keyword evidence="6 11" id="KW-0472">Membrane</keyword>
<feature type="compositionally biased region" description="Basic and acidic residues" evidence="10">
    <location>
        <begin position="392"/>
        <end position="401"/>
    </location>
</feature>
<keyword evidence="2" id="KW-1003">Cell membrane</keyword>
<dbReference type="SMART" id="SM01381">
    <property type="entry name" value="7TM_GPCR_Srsx"/>
    <property type="match status" value="1"/>
</dbReference>
<dbReference type="PANTHER" id="PTHR24248">
    <property type="entry name" value="ADRENERGIC RECEPTOR-RELATED G-PROTEIN COUPLED RECEPTOR"/>
    <property type="match status" value="1"/>
</dbReference>
<dbReference type="Proteomes" id="UP000050795">
    <property type="component" value="Unassembled WGS sequence"/>
</dbReference>
<dbReference type="OrthoDB" id="5977853at2759"/>
<keyword evidence="7 9" id="KW-0675">Receptor</keyword>
<feature type="compositionally biased region" description="Basic and acidic residues" evidence="10">
    <location>
        <begin position="413"/>
        <end position="427"/>
    </location>
</feature>
<evidence type="ECO:0000256" key="7">
    <source>
        <dbReference type="ARBA" id="ARBA00023170"/>
    </source>
</evidence>
<reference evidence="12" key="1">
    <citation type="submission" date="2022-06" db="EMBL/GenBank/DDBJ databases">
        <authorList>
            <person name="Berger JAMES D."/>
            <person name="Berger JAMES D."/>
        </authorList>
    </citation>
    <scope>NUCLEOTIDE SEQUENCE [LARGE SCALE GENOMIC DNA]</scope>
</reference>
<dbReference type="GO" id="GO:0004930">
    <property type="term" value="F:G protein-coupled receptor activity"/>
    <property type="evidence" value="ECO:0007669"/>
    <property type="project" value="UniProtKB-KW"/>
</dbReference>
<evidence type="ECO:0000256" key="9">
    <source>
        <dbReference type="RuleBase" id="RU000688"/>
    </source>
</evidence>
<dbReference type="PROSITE" id="PS00237">
    <property type="entry name" value="G_PROTEIN_RECEP_F1_1"/>
    <property type="match status" value="1"/>
</dbReference>
<evidence type="ECO:0000256" key="11">
    <source>
        <dbReference type="SAM" id="Phobius"/>
    </source>
</evidence>
<feature type="transmembrane region" description="Helical" evidence="11">
    <location>
        <begin position="178"/>
        <end position="199"/>
    </location>
</feature>
<keyword evidence="5 9" id="KW-0297">G-protein coupled receptor</keyword>
<evidence type="ECO:0000256" key="8">
    <source>
        <dbReference type="ARBA" id="ARBA00023224"/>
    </source>
</evidence>
<accession>A0A183VZA9</accession>
<dbReference type="SUPFAM" id="SSF81321">
    <property type="entry name" value="Family A G protein-coupled receptor-like"/>
    <property type="match status" value="1"/>
</dbReference>
<keyword evidence="8 9" id="KW-0807">Transducer</keyword>
<dbReference type="InterPro" id="IPR000276">
    <property type="entry name" value="GPCR_Rhodpsn"/>
</dbReference>
<dbReference type="InterPro" id="IPR017452">
    <property type="entry name" value="GPCR_Rhodpsn_7TM"/>
</dbReference>
<feature type="transmembrane region" description="Helical" evidence="11">
    <location>
        <begin position="97"/>
        <end position="116"/>
    </location>
</feature>
<dbReference type="PROSITE" id="PS50262">
    <property type="entry name" value="G_PROTEIN_RECEP_F1_2"/>
    <property type="match status" value="1"/>
</dbReference>
<evidence type="ECO:0000256" key="3">
    <source>
        <dbReference type="ARBA" id="ARBA00022692"/>
    </source>
</evidence>
<proteinExistence type="inferred from homology"/>
<dbReference type="Gene3D" id="1.20.1070.10">
    <property type="entry name" value="Rhodopsin 7-helix transmembrane proteins"/>
    <property type="match status" value="2"/>
</dbReference>
<evidence type="ECO:0000256" key="10">
    <source>
        <dbReference type="SAM" id="MobiDB-lite"/>
    </source>
</evidence>
<evidence type="ECO:0000313" key="13">
    <source>
        <dbReference type="WBParaSite" id="TREG1_98810.1"/>
    </source>
</evidence>
<dbReference type="GO" id="GO:0005886">
    <property type="term" value="C:plasma membrane"/>
    <property type="evidence" value="ECO:0007669"/>
    <property type="project" value="UniProtKB-SubCell"/>
</dbReference>
<protein>
    <submittedName>
        <fullName evidence="13">G_PROTEIN_RECEP_F1_2 domain-containing protein</fullName>
    </submittedName>
</protein>
<feature type="transmembrane region" description="Helical" evidence="11">
    <location>
        <begin position="508"/>
        <end position="530"/>
    </location>
</feature>
<dbReference type="WBParaSite" id="TREG1_98810.1">
    <property type="protein sequence ID" value="TREG1_98810.1"/>
    <property type="gene ID" value="TREG1_98810"/>
</dbReference>
<feature type="region of interest" description="Disordered" evidence="10">
    <location>
        <begin position="392"/>
        <end position="427"/>
    </location>
</feature>
<dbReference type="AlphaFoldDB" id="A0A183VZA9"/>
<keyword evidence="4 11" id="KW-1133">Transmembrane helix</keyword>
<evidence type="ECO:0000256" key="4">
    <source>
        <dbReference type="ARBA" id="ARBA00022989"/>
    </source>
</evidence>
<evidence type="ECO:0000313" key="12">
    <source>
        <dbReference type="Proteomes" id="UP000050795"/>
    </source>
</evidence>
<evidence type="ECO:0000256" key="5">
    <source>
        <dbReference type="ARBA" id="ARBA00023040"/>
    </source>
</evidence>
<feature type="transmembrane region" description="Helical" evidence="11">
    <location>
        <begin position="58"/>
        <end position="85"/>
    </location>
</feature>
<organism evidence="12 13">
    <name type="scientific">Trichobilharzia regenti</name>
    <name type="common">Nasal bird schistosome</name>
    <dbReference type="NCBI Taxonomy" id="157069"/>
    <lineage>
        <taxon>Eukaryota</taxon>
        <taxon>Metazoa</taxon>
        <taxon>Spiralia</taxon>
        <taxon>Lophotrochozoa</taxon>
        <taxon>Platyhelminthes</taxon>
        <taxon>Trematoda</taxon>
        <taxon>Digenea</taxon>
        <taxon>Strigeidida</taxon>
        <taxon>Schistosomatoidea</taxon>
        <taxon>Schistosomatidae</taxon>
        <taxon>Trichobilharzia</taxon>
    </lineage>
</organism>
<feature type="transmembrane region" description="Helical" evidence="11">
    <location>
        <begin position="476"/>
        <end position="496"/>
    </location>
</feature>
<feature type="compositionally biased region" description="Polar residues" evidence="10">
    <location>
        <begin position="402"/>
        <end position="412"/>
    </location>
</feature>
<comment type="similarity">
    <text evidence="9">Belongs to the G-protein coupled receptor 1 family.</text>
</comment>
<feature type="transmembrane region" description="Helical" evidence="11">
    <location>
        <begin position="136"/>
        <end position="157"/>
    </location>
</feature>